<evidence type="ECO:0000313" key="7">
    <source>
        <dbReference type="EMBL" id="CUR57241.1"/>
    </source>
</evidence>
<protein>
    <submittedName>
        <fullName evidence="7">Putative Peptidase metallopeptidase</fullName>
    </submittedName>
</protein>
<keyword evidence="2" id="KW-0479">Metal-binding</keyword>
<dbReference type="SUPFAM" id="SSF55486">
    <property type="entry name" value="Metalloproteases ('zincins'), catalytic domain"/>
    <property type="match status" value="1"/>
</dbReference>
<dbReference type="GO" id="GO:0031012">
    <property type="term" value="C:extracellular matrix"/>
    <property type="evidence" value="ECO:0007669"/>
    <property type="project" value="InterPro"/>
</dbReference>
<feature type="domain" description="Peptidase M10 metallopeptidase" evidence="6">
    <location>
        <begin position="240"/>
        <end position="291"/>
    </location>
</feature>
<evidence type="ECO:0000256" key="3">
    <source>
        <dbReference type="ARBA" id="ARBA00022801"/>
    </source>
</evidence>
<keyword evidence="3" id="KW-0378">Hydrolase</keyword>
<evidence type="ECO:0000256" key="5">
    <source>
        <dbReference type="SAM" id="Phobius"/>
    </source>
</evidence>
<evidence type="ECO:0000259" key="6">
    <source>
        <dbReference type="Pfam" id="PF00413"/>
    </source>
</evidence>
<reference evidence="7" key="1">
    <citation type="submission" date="2015-08" db="EMBL/GenBank/DDBJ databases">
        <authorList>
            <person name="Babu N.S."/>
            <person name="Beckwith C.J."/>
            <person name="Beseler K.G."/>
            <person name="Brison A."/>
            <person name="Carone J.V."/>
            <person name="Caskin T.P."/>
            <person name="Diamond M."/>
            <person name="Durham M.E."/>
            <person name="Foxe J.M."/>
            <person name="Go M."/>
            <person name="Henderson B.A."/>
            <person name="Jones I.B."/>
            <person name="McGettigan J.A."/>
            <person name="Micheletti S.J."/>
            <person name="Nasrallah M.E."/>
            <person name="Ortiz D."/>
            <person name="Piller C.R."/>
            <person name="Privatt S.R."/>
            <person name="Schneider S.L."/>
            <person name="Sharp S."/>
            <person name="Smith T.C."/>
            <person name="Stanton J.D."/>
            <person name="Ullery H.E."/>
            <person name="Wilson R.J."/>
            <person name="Serrano M.G."/>
            <person name="Buck G."/>
            <person name="Lee V."/>
            <person name="Wang Y."/>
            <person name="Carvalho R."/>
            <person name="Voegtly L."/>
            <person name="Shi R."/>
            <person name="Duckworth R."/>
            <person name="Johnson A."/>
            <person name="Loviza R."/>
            <person name="Walstead R."/>
            <person name="Shah Z."/>
            <person name="Kiflezghi M."/>
            <person name="Wade K."/>
            <person name="Ball S.L."/>
            <person name="Bradley K.W."/>
            <person name="Asai D.J."/>
            <person name="Bowman C.A."/>
            <person name="Russell D.A."/>
            <person name="Pope W.H."/>
            <person name="Jacobs-Sera D."/>
            <person name="Hendrix R.W."/>
            <person name="Hatfull G.F."/>
        </authorList>
    </citation>
    <scope>NUCLEOTIDE SEQUENCE</scope>
</reference>
<keyword evidence="4" id="KW-0862">Zinc</keyword>
<dbReference type="AlphaFoldDB" id="A0A2P2C5H6"/>
<dbReference type="EMBL" id="CZKB01000004">
    <property type="protein sequence ID" value="CUR57241.1"/>
    <property type="molecule type" value="Genomic_DNA"/>
</dbReference>
<keyword evidence="5" id="KW-1133">Transmembrane helix</keyword>
<dbReference type="InterPro" id="IPR024079">
    <property type="entry name" value="MetalloPept_cat_dom_sf"/>
</dbReference>
<name>A0A2P2C5H6_9ZZZZ</name>
<dbReference type="InterPro" id="IPR001818">
    <property type="entry name" value="Pept_M10_metallopeptidase"/>
</dbReference>
<sequence length="313" mass="33542">MRADARQDGTSAVPLRAARRQDILRVVSDHEPSARERRRRVRELEAAMRELDRLDRREGLGALPAPVPLRRRRRRTRPQLSLALSLVLTAATVVAVVVLHPAEEMRSLRRTLGIGGSLDSASVGGAHAFLMTQPGSEEPVGWDPCQPIRWAVNPTDEPDGGRELVEKAVARVAASTGLDLRAAGETAHVPFAGSGPPDAFVRPVVIGWGSEDDFPRLEGTIAGVGGATTDGGAGRLYFVTGNIVLDTDTFTAADIARHPVALEAIVLHELGHVVGLGHVDDPSELMAERHSRQDGWGPGDREGLEALTAVPCR</sequence>
<dbReference type="Gene3D" id="3.40.390.10">
    <property type="entry name" value="Collagenase (Catalytic Domain)"/>
    <property type="match status" value="1"/>
</dbReference>
<evidence type="ECO:0000256" key="1">
    <source>
        <dbReference type="ARBA" id="ARBA00022670"/>
    </source>
</evidence>
<gene>
    <name evidence="7" type="ORF">NOCA1120451</name>
</gene>
<keyword evidence="5" id="KW-0812">Transmembrane</keyword>
<dbReference type="GO" id="GO:0004222">
    <property type="term" value="F:metalloendopeptidase activity"/>
    <property type="evidence" value="ECO:0007669"/>
    <property type="project" value="InterPro"/>
</dbReference>
<evidence type="ECO:0000256" key="2">
    <source>
        <dbReference type="ARBA" id="ARBA00022723"/>
    </source>
</evidence>
<accession>A0A2P2C5H6</accession>
<organism evidence="7">
    <name type="scientific">metagenome</name>
    <dbReference type="NCBI Taxonomy" id="256318"/>
    <lineage>
        <taxon>unclassified sequences</taxon>
        <taxon>metagenomes</taxon>
    </lineage>
</organism>
<keyword evidence="5" id="KW-0472">Membrane</keyword>
<dbReference type="GO" id="GO:0006508">
    <property type="term" value="P:proteolysis"/>
    <property type="evidence" value="ECO:0007669"/>
    <property type="project" value="UniProtKB-KW"/>
</dbReference>
<proteinExistence type="predicted"/>
<keyword evidence="1" id="KW-0645">Protease</keyword>
<feature type="transmembrane region" description="Helical" evidence="5">
    <location>
        <begin position="80"/>
        <end position="102"/>
    </location>
</feature>
<dbReference type="Pfam" id="PF00413">
    <property type="entry name" value="Peptidase_M10"/>
    <property type="match status" value="1"/>
</dbReference>
<dbReference type="GO" id="GO:0008270">
    <property type="term" value="F:zinc ion binding"/>
    <property type="evidence" value="ECO:0007669"/>
    <property type="project" value="InterPro"/>
</dbReference>
<evidence type="ECO:0000256" key="4">
    <source>
        <dbReference type="ARBA" id="ARBA00022833"/>
    </source>
</evidence>